<name>A0A7W0CJJ5_9ACTN</name>
<dbReference type="InterPro" id="IPR012349">
    <property type="entry name" value="Split_barrel_FMN-bd"/>
</dbReference>
<sequence>MIAPLTLQEHHHESHGSDRAYRRMPAEPAEPAEPDWLGPDERAFVAERDSFYLATVSQTGWPYIQHREGPAGFLRVLDGHTLGFADVQGNRQYITRGNLDHDDRVSQFLMDCSTQTRPKILGRARAVEDDQSLAPAAAVRRWSEPY</sequence>
<evidence type="ECO:0000313" key="3">
    <source>
        <dbReference type="EMBL" id="MBA2892341.1"/>
    </source>
</evidence>
<dbReference type="InterPro" id="IPR011576">
    <property type="entry name" value="Pyridox_Oxase_N"/>
</dbReference>
<protein>
    <submittedName>
        <fullName evidence="3">Putative pyridoxine 5'-phosphate oxidase superfamily flavin-nucleotide-binding protein</fullName>
    </submittedName>
</protein>
<dbReference type="SUPFAM" id="SSF50475">
    <property type="entry name" value="FMN-binding split barrel"/>
    <property type="match status" value="1"/>
</dbReference>
<dbReference type="Pfam" id="PF01243">
    <property type="entry name" value="PNPOx_N"/>
    <property type="match status" value="1"/>
</dbReference>
<keyword evidence="4" id="KW-1185">Reference proteome</keyword>
<feature type="domain" description="Pyridoxamine 5'-phosphate oxidase N-terminal" evidence="2">
    <location>
        <begin position="42"/>
        <end position="140"/>
    </location>
</feature>
<dbReference type="AlphaFoldDB" id="A0A7W0CJJ5"/>
<dbReference type="PANTHER" id="PTHR42815:SF2">
    <property type="entry name" value="FAD-BINDING, PUTATIVE (AFU_ORTHOLOGUE AFUA_6G07600)-RELATED"/>
    <property type="match status" value="1"/>
</dbReference>
<dbReference type="Gene3D" id="2.30.110.10">
    <property type="entry name" value="Electron Transport, Fmn-binding Protein, Chain A"/>
    <property type="match status" value="1"/>
</dbReference>
<evidence type="ECO:0000256" key="1">
    <source>
        <dbReference type="SAM" id="MobiDB-lite"/>
    </source>
</evidence>
<evidence type="ECO:0000259" key="2">
    <source>
        <dbReference type="Pfam" id="PF01243"/>
    </source>
</evidence>
<dbReference type="EMBL" id="JACDUR010000003">
    <property type="protein sequence ID" value="MBA2892341.1"/>
    <property type="molecule type" value="Genomic_DNA"/>
</dbReference>
<organism evidence="3 4">
    <name type="scientific">Nonomuraea soli</name>
    <dbReference type="NCBI Taxonomy" id="1032476"/>
    <lineage>
        <taxon>Bacteria</taxon>
        <taxon>Bacillati</taxon>
        <taxon>Actinomycetota</taxon>
        <taxon>Actinomycetes</taxon>
        <taxon>Streptosporangiales</taxon>
        <taxon>Streptosporangiaceae</taxon>
        <taxon>Nonomuraea</taxon>
    </lineage>
</organism>
<dbReference type="RefSeq" id="WP_220133637.1">
    <property type="nucleotide sequence ID" value="NZ_BAABAM010000002.1"/>
</dbReference>
<evidence type="ECO:0000313" key="4">
    <source>
        <dbReference type="Proteomes" id="UP000530928"/>
    </source>
</evidence>
<dbReference type="PANTHER" id="PTHR42815">
    <property type="entry name" value="FAD-BINDING, PUTATIVE (AFU_ORTHOLOGUE AFUA_6G07600)-RELATED"/>
    <property type="match status" value="1"/>
</dbReference>
<reference evidence="3 4" key="1">
    <citation type="submission" date="2020-07" db="EMBL/GenBank/DDBJ databases">
        <title>Genomic Encyclopedia of Type Strains, Phase IV (KMG-IV): sequencing the most valuable type-strain genomes for metagenomic binning, comparative biology and taxonomic classification.</title>
        <authorList>
            <person name="Goeker M."/>
        </authorList>
    </citation>
    <scope>NUCLEOTIDE SEQUENCE [LARGE SCALE GENOMIC DNA]</scope>
    <source>
        <strain evidence="3 4">DSM 45533</strain>
    </source>
</reference>
<feature type="region of interest" description="Disordered" evidence="1">
    <location>
        <begin position="1"/>
        <end position="38"/>
    </location>
</feature>
<gene>
    <name evidence="3" type="ORF">HNR30_003682</name>
</gene>
<comment type="caution">
    <text evidence="3">The sequence shown here is derived from an EMBL/GenBank/DDBJ whole genome shotgun (WGS) entry which is preliminary data.</text>
</comment>
<dbReference type="Proteomes" id="UP000530928">
    <property type="component" value="Unassembled WGS sequence"/>
</dbReference>
<accession>A0A7W0CJJ5</accession>
<feature type="compositionally biased region" description="Basic and acidic residues" evidence="1">
    <location>
        <begin position="8"/>
        <end position="25"/>
    </location>
</feature>
<proteinExistence type="predicted"/>